<protein>
    <submittedName>
        <fullName evidence="2">Uncharacterized protein</fullName>
    </submittedName>
</protein>
<comment type="caution">
    <text evidence="2">The sequence shown here is derived from an EMBL/GenBank/DDBJ whole genome shotgun (WGS) entry which is preliminary data.</text>
</comment>
<evidence type="ECO:0000313" key="2">
    <source>
        <dbReference type="EMBL" id="KXH55515.1"/>
    </source>
</evidence>
<dbReference type="Proteomes" id="UP000070121">
    <property type="component" value="Unassembled WGS sequence"/>
</dbReference>
<sequence>MSSPGFSYSVLDQQCMAIICLAGKLANRTQETGSQDYFPIAAHSRIFEGFVNQFIRPKTSVIHQIPLEKRIDLIEEYYREANCFQNYNKQGQQKSLKRMFSIWDNSTTNTPASPHSPEKPVKDSTKKTPTPKKAEPKSLLSTKRRREGSEEHEGEACGSKRTRLVTPKSTSGSKSPSI</sequence>
<organism evidence="2 3">
    <name type="scientific">Colletotrichum salicis</name>
    <dbReference type="NCBI Taxonomy" id="1209931"/>
    <lineage>
        <taxon>Eukaryota</taxon>
        <taxon>Fungi</taxon>
        <taxon>Dikarya</taxon>
        <taxon>Ascomycota</taxon>
        <taxon>Pezizomycotina</taxon>
        <taxon>Sordariomycetes</taxon>
        <taxon>Hypocreomycetidae</taxon>
        <taxon>Glomerellales</taxon>
        <taxon>Glomerellaceae</taxon>
        <taxon>Colletotrichum</taxon>
        <taxon>Colletotrichum acutatum species complex</taxon>
    </lineage>
</organism>
<feature type="compositionally biased region" description="Basic and acidic residues" evidence="1">
    <location>
        <begin position="116"/>
        <end position="136"/>
    </location>
</feature>
<proteinExistence type="predicted"/>
<accession>A0A135U535</accession>
<reference evidence="2 3" key="1">
    <citation type="submission" date="2014-02" db="EMBL/GenBank/DDBJ databases">
        <title>The genome sequence of Colletotrichum salicis CBS 607.94.</title>
        <authorList>
            <person name="Baroncelli R."/>
            <person name="Thon M.R."/>
        </authorList>
    </citation>
    <scope>NUCLEOTIDE SEQUENCE [LARGE SCALE GENOMIC DNA]</scope>
    <source>
        <strain evidence="2 3">CBS 607.94</strain>
    </source>
</reference>
<dbReference type="OrthoDB" id="4843983at2759"/>
<evidence type="ECO:0000313" key="3">
    <source>
        <dbReference type="Proteomes" id="UP000070121"/>
    </source>
</evidence>
<evidence type="ECO:0000256" key="1">
    <source>
        <dbReference type="SAM" id="MobiDB-lite"/>
    </source>
</evidence>
<dbReference type="EMBL" id="JFFI01001720">
    <property type="protein sequence ID" value="KXH55515.1"/>
    <property type="molecule type" value="Genomic_DNA"/>
</dbReference>
<keyword evidence="3" id="KW-1185">Reference proteome</keyword>
<dbReference type="AlphaFoldDB" id="A0A135U535"/>
<feature type="region of interest" description="Disordered" evidence="1">
    <location>
        <begin position="105"/>
        <end position="178"/>
    </location>
</feature>
<feature type="compositionally biased region" description="Low complexity" evidence="1">
    <location>
        <begin position="166"/>
        <end position="178"/>
    </location>
</feature>
<gene>
    <name evidence="2" type="ORF">CSAL01_05345</name>
</gene>
<name>A0A135U535_9PEZI</name>